<dbReference type="PANTHER" id="PTHR11662">
    <property type="entry name" value="SOLUTE CARRIER FAMILY 17"/>
    <property type="match status" value="1"/>
</dbReference>
<accession>A0AAN9VSL7</accession>
<feature type="compositionally biased region" description="Basic residues" evidence="5">
    <location>
        <begin position="112"/>
        <end position="121"/>
    </location>
</feature>
<dbReference type="EMBL" id="JAZDUA010000232">
    <property type="protein sequence ID" value="KAK7863379.1"/>
    <property type="molecule type" value="Genomic_DNA"/>
</dbReference>
<dbReference type="GO" id="GO:0016020">
    <property type="term" value="C:membrane"/>
    <property type="evidence" value="ECO:0007669"/>
    <property type="project" value="UniProtKB-SubCell"/>
</dbReference>
<evidence type="ECO:0000256" key="1">
    <source>
        <dbReference type="ARBA" id="ARBA00004141"/>
    </source>
</evidence>
<keyword evidence="3 6" id="KW-1133">Transmembrane helix</keyword>
<gene>
    <name evidence="7" type="ORF">R5R35_004343</name>
</gene>
<dbReference type="Proteomes" id="UP001378592">
    <property type="component" value="Unassembled WGS sequence"/>
</dbReference>
<feature type="transmembrane region" description="Helical" evidence="6">
    <location>
        <begin position="12"/>
        <end position="31"/>
    </location>
</feature>
<name>A0AAN9VSL7_9ORTH</name>
<dbReference type="InterPro" id="IPR036259">
    <property type="entry name" value="MFS_trans_sf"/>
</dbReference>
<dbReference type="PANTHER" id="PTHR11662:SF399">
    <property type="entry name" value="FI19708P1-RELATED"/>
    <property type="match status" value="1"/>
</dbReference>
<proteinExistence type="predicted"/>
<keyword evidence="4 6" id="KW-0472">Membrane</keyword>
<keyword evidence="2 6" id="KW-0812">Transmembrane</keyword>
<dbReference type="AlphaFoldDB" id="A0AAN9VSL7"/>
<feature type="region of interest" description="Disordered" evidence="5">
    <location>
        <begin position="105"/>
        <end position="142"/>
    </location>
</feature>
<dbReference type="InterPro" id="IPR050382">
    <property type="entry name" value="MFS_Na/Anion_cotransporter"/>
</dbReference>
<evidence type="ECO:0000256" key="5">
    <source>
        <dbReference type="SAM" id="MobiDB-lite"/>
    </source>
</evidence>
<evidence type="ECO:0000256" key="3">
    <source>
        <dbReference type="ARBA" id="ARBA00022989"/>
    </source>
</evidence>
<sequence length="142" mass="15052">MAPRCGSSVPARLVLGVMAFLMFLVTQMVRLNLNFAIVAMTDTNSTEDQPPWPEHASGVLLGAFYWSYWLTELPGGLLAQRFGGRSTLAAGGGAGGRAQHGAALRLPPALLGRRRSARSPRPRSGSDVAGDALSRCTLDSEN</sequence>
<protein>
    <submittedName>
        <fullName evidence="7">Uncharacterized protein</fullName>
    </submittedName>
</protein>
<comment type="caution">
    <text evidence="7">The sequence shown here is derived from an EMBL/GenBank/DDBJ whole genome shotgun (WGS) entry which is preliminary data.</text>
</comment>
<organism evidence="7 8">
    <name type="scientific">Gryllus longicercus</name>
    <dbReference type="NCBI Taxonomy" id="2509291"/>
    <lineage>
        <taxon>Eukaryota</taxon>
        <taxon>Metazoa</taxon>
        <taxon>Ecdysozoa</taxon>
        <taxon>Arthropoda</taxon>
        <taxon>Hexapoda</taxon>
        <taxon>Insecta</taxon>
        <taxon>Pterygota</taxon>
        <taxon>Neoptera</taxon>
        <taxon>Polyneoptera</taxon>
        <taxon>Orthoptera</taxon>
        <taxon>Ensifera</taxon>
        <taxon>Gryllidea</taxon>
        <taxon>Grylloidea</taxon>
        <taxon>Gryllidae</taxon>
        <taxon>Gryllinae</taxon>
        <taxon>Gryllus</taxon>
    </lineage>
</organism>
<evidence type="ECO:0000313" key="7">
    <source>
        <dbReference type="EMBL" id="KAK7863379.1"/>
    </source>
</evidence>
<evidence type="ECO:0000256" key="4">
    <source>
        <dbReference type="ARBA" id="ARBA00023136"/>
    </source>
</evidence>
<reference evidence="7 8" key="1">
    <citation type="submission" date="2024-03" db="EMBL/GenBank/DDBJ databases">
        <title>The genome assembly and annotation of the cricket Gryllus longicercus Weissman &amp; Gray.</title>
        <authorList>
            <person name="Szrajer S."/>
            <person name="Gray D."/>
            <person name="Ylla G."/>
        </authorList>
    </citation>
    <scope>NUCLEOTIDE SEQUENCE [LARGE SCALE GENOMIC DNA]</scope>
    <source>
        <strain evidence="7">DAG 2021-001</strain>
        <tissue evidence="7">Whole body minus gut</tissue>
    </source>
</reference>
<dbReference type="SUPFAM" id="SSF103473">
    <property type="entry name" value="MFS general substrate transporter"/>
    <property type="match status" value="1"/>
</dbReference>
<dbReference type="GO" id="GO:0006820">
    <property type="term" value="P:monoatomic anion transport"/>
    <property type="evidence" value="ECO:0007669"/>
    <property type="project" value="TreeGrafter"/>
</dbReference>
<evidence type="ECO:0000256" key="2">
    <source>
        <dbReference type="ARBA" id="ARBA00022692"/>
    </source>
</evidence>
<comment type="subcellular location">
    <subcellularLocation>
        <location evidence="1">Membrane</location>
        <topology evidence="1">Multi-pass membrane protein</topology>
    </subcellularLocation>
</comment>
<keyword evidence="8" id="KW-1185">Reference proteome</keyword>
<evidence type="ECO:0000313" key="8">
    <source>
        <dbReference type="Proteomes" id="UP001378592"/>
    </source>
</evidence>
<dbReference type="GO" id="GO:0022857">
    <property type="term" value="F:transmembrane transporter activity"/>
    <property type="evidence" value="ECO:0007669"/>
    <property type="project" value="TreeGrafter"/>
</dbReference>
<evidence type="ECO:0000256" key="6">
    <source>
        <dbReference type="SAM" id="Phobius"/>
    </source>
</evidence>
<dbReference type="Gene3D" id="1.20.1250.20">
    <property type="entry name" value="MFS general substrate transporter like domains"/>
    <property type="match status" value="1"/>
</dbReference>